<dbReference type="InterPro" id="IPR003033">
    <property type="entry name" value="SCP2_sterol-bd_dom"/>
</dbReference>
<dbReference type="SUPFAM" id="SSF55718">
    <property type="entry name" value="SCP-like"/>
    <property type="match status" value="1"/>
</dbReference>
<dbReference type="InterPro" id="IPR036527">
    <property type="entry name" value="SCP2_sterol-bd_dom_sf"/>
</dbReference>
<reference evidence="2 3" key="1">
    <citation type="submission" date="2021-11" db="EMBL/GenBank/DDBJ databases">
        <title>Draft genome sequence of Actinomycetospora sp. SF1 isolated from the rhizosphere soil.</title>
        <authorList>
            <person name="Duangmal K."/>
            <person name="Chantavorakit T."/>
        </authorList>
    </citation>
    <scope>NUCLEOTIDE SEQUENCE [LARGE SCALE GENOMIC DNA]</scope>
    <source>
        <strain evidence="2 3">TBRC 5722</strain>
    </source>
</reference>
<evidence type="ECO:0000313" key="3">
    <source>
        <dbReference type="Proteomes" id="UP001199469"/>
    </source>
</evidence>
<evidence type="ECO:0000259" key="1">
    <source>
        <dbReference type="Pfam" id="PF02036"/>
    </source>
</evidence>
<dbReference type="EMBL" id="JAJNDB010000002">
    <property type="protein sequence ID" value="MCD2194612.1"/>
    <property type="molecule type" value="Genomic_DNA"/>
</dbReference>
<dbReference type="RefSeq" id="WP_230734735.1">
    <property type="nucleotide sequence ID" value="NZ_JAJNDB010000002.1"/>
</dbReference>
<dbReference type="Proteomes" id="UP001199469">
    <property type="component" value="Unassembled WGS sequence"/>
</dbReference>
<organism evidence="2 3">
    <name type="scientific">Actinomycetospora endophytica</name>
    <dbReference type="NCBI Taxonomy" id="2291215"/>
    <lineage>
        <taxon>Bacteria</taxon>
        <taxon>Bacillati</taxon>
        <taxon>Actinomycetota</taxon>
        <taxon>Actinomycetes</taxon>
        <taxon>Pseudonocardiales</taxon>
        <taxon>Pseudonocardiaceae</taxon>
        <taxon>Actinomycetospora</taxon>
    </lineage>
</organism>
<dbReference type="Gene3D" id="3.30.1050.10">
    <property type="entry name" value="SCP2 sterol-binding domain"/>
    <property type="match status" value="1"/>
</dbReference>
<sequence length="147" mass="15939">MSRTARRQEEAPMPGFADEDELRRYVGSIFEAAMADPETGPKLADTGLVLRMDCTAPDSKLTIDLPGKVVYSGDDGPEPGATMVMSTETANAYWQGKVNLPFAMARGKVKIQGEMSKLLALAPLSKKLFPVYVETLKADGRDDLVVT</sequence>
<dbReference type="Pfam" id="PF02036">
    <property type="entry name" value="SCP2"/>
    <property type="match status" value="1"/>
</dbReference>
<comment type="caution">
    <text evidence="2">The sequence shown here is derived from an EMBL/GenBank/DDBJ whole genome shotgun (WGS) entry which is preliminary data.</text>
</comment>
<name>A0ABS8P8L7_9PSEU</name>
<feature type="domain" description="SCP2" evidence="1">
    <location>
        <begin position="35"/>
        <end position="124"/>
    </location>
</feature>
<protein>
    <submittedName>
        <fullName evidence="2">SCP2 sterol-binding domain-containing protein</fullName>
    </submittedName>
</protein>
<gene>
    <name evidence="2" type="ORF">LQ327_14660</name>
</gene>
<evidence type="ECO:0000313" key="2">
    <source>
        <dbReference type="EMBL" id="MCD2194612.1"/>
    </source>
</evidence>
<keyword evidence="3" id="KW-1185">Reference proteome</keyword>
<proteinExistence type="predicted"/>
<accession>A0ABS8P8L7</accession>